<dbReference type="PROSITE" id="PS51421">
    <property type="entry name" value="RAS"/>
    <property type="match status" value="1"/>
</dbReference>
<dbReference type="InterPro" id="IPR005225">
    <property type="entry name" value="Small_GTP-bd"/>
</dbReference>
<dbReference type="KEGG" id="tva:4746465"/>
<dbReference type="EMBL" id="DS114263">
    <property type="protein sequence ID" value="EAX88803.1"/>
    <property type="molecule type" value="Genomic_DNA"/>
</dbReference>
<dbReference type="SMART" id="SM00173">
    <property type="entry name" value="RAS"/>
    <property type="match status" value="1"/>
</dbReference>
<dbReference type="InterPro" id="IPR027417">
    <property type="entry name" value="P-loop_NTPase"/>
</dbReference>
<evidence type="ECO:0000313" key="4">
    <source>
        <dbReference type="EMBL" id="EAX88803.1"/>
    </source>
</evidence>
<dbReference type="GO" id="GO:0003924">
    <property type="term" value="F:GTPase activity"/>
    <property type="evidence" value="ECO:0000318"/>
    <property type="project" value="GO_Central"/>
</dbReference>
<dbReference type="OrthoDB" id="6585768at2759"/>
<reference evidence="4" key="1">
    <citation type="submission" date="2006-10" db="EMBL/GenBank/DDBJ databases">
        <authorList>
            <person name="Amadeo P."/>
            <person name="Zhao Q."/>
            <person name="Wortman J."/>
            <person name="Fraser-Liggett C."/>
            <person name="Carlton J."/>
        </authorList>
    </citation>
    <scope>NUCLEOTIDE SEQUENCE</scope>
    <source>
        <strain evidence="4">G3</strain>
    </source>
</reference>
<sequence>MAESEFGFGFKVVVVGNSGVGKTSAMQRFLYGKFPDTHIKSLVSQFHEKSFDLKETAETIDLMIWDTPGRECLHLLAEDAYVNANIAVIFYSAVDKASFDAIPTWVDAVKKVTGPIQFVLVENKVDLTDKYAIDPAEAQTMSKRFDAPLFRISVKENLNLKALFTHLASILQSKYMTSLNQLPRGGDAFFVNEFEELDLGGDEDSMQAKPEDNQGACRVA</sequence>
<keyword evidence="5" id="KW-1185">Reference proteome</keyword>
<dbReference type="SUPFAM" id="SSF52540">
    <property type="entry name" value="P-loop containing nucleoside triphosphate hydrolases"/>
    <property type="match status" value="1"/>
</dbReference>
<dbReference type="InterPro" id="IPR001806">
    <property type="entry name" value="Small_GTPase"/>
</dbReference>
<keyword evidence="1" id="KW-0547">Nucleotide-binding</keyword>
<dbReference type="AlphaFoldDB" id="A2G211"/>
<dbReference type="VEuPathDB" id="TrichDB:TVAGG3_0570420"/>
<name>A2G211_TRIV3</name>
<dbReference type="eggNOG" id="KOG4252">
    <property type="taxonomic scope" value="Eukaryota"/>
</dbReference>
<dbReference type="SMART" id="SM00174">
    <property type="entry name" value="RHO"/>
    <property type="match status" value="1"/>
</dbReference>
<dbReference type="GO" id="GO:0000045">
    <property type="term" value="P:autophagosome assembly"/>
    <property type="evidence" value="ECO:0000318"/>
    <property type="project" value="GO_Central"/>
</dbReference>
<dbReference type="PANTHER" id="PTHR47977">
    <property type="entry name" value="RAS-RELATED PROTEIN RAB"/>
    <property type="match status" value="1"/>
</dbReference>
<dbReference type="SMART" id="SM00176">
    <property type="entry name" value="RAN"/>
    <property type="match status" value="1"/>
</dbReference>
<dbReference type="Gene3D" id="3.40.50.300">
    <property type="entry name" value="P-loop containing nucleotide triphosphate hydrolases"/>
    <property type="match status" value="1"/>
</dbReference>
<dbReference type="GO" id="GO:0010008">
    <property type="term" value="C:endosome membrane"/>
    <property type="evidence" value="ECO:0000318"/>
    <property type="project" value="GO_Central"/>
</dbReference>
<dbReference type="GO" id="GO:0005776">
    <property type="term" value="C:autophagosome"/>
    <property type="evidence" value="ECO:0000318"/>
    <property type="project" value="GO_Central"/>
</dbReference>
<keyword evidence="2" id="KW-0342">GTP-binding</keyword>
<evidence type="ECO:0000256" key="1">
    <source>
        <dbReference type="ARBA" id="ARBA00022741"/>
    </source>
</evidence>
<dbReference type="RefSeq" id="XP_001301733.1">
    <property type="nucleotide sequence ID" value="XM_001301732.1"/>
</dbReference>
<dbReference type="VEuPathDB" id="TrichDB:TVAG_181510"/>
<reference evidence="4" key="2">
    <citation type="journal article" date="2007" name="Science">
        <title>Draft genome sequence of the sexually transmitted pathogen Trichomonas vaginalis.</title>
        <authorList>
            <person name="Carlton J.M."/>
            <person name="Hirt R.P."/>
            <person name="Silva J.C."/>
            <person name="Delcher A.L."/>
            <person name="Schatz M."/>
            <person name="Zhao Q."/>
            <person name="Wortman J.R."/>
            <person name="Bidwell S.L."/>
            <person name="Alsmark U.C.M."/>
            <person name="Besteiro S."/>
            <person name="Sicheritz-Ponten T."/>
            <person name="Noel C.J."/>
            <person name="Dacks J.B."/>
            <person name="Foster P.G."/>
            <person name="Simillion C."/>
            <person name="Van de Peer Y."/>
            <person name="Miranda-Saavedra D."/>
            <person name="Barton G.J."/>
            <person name="Westrop G.D."/>
            <person name="Mueller S."/>
            <person name="Dessi D."/>
            <person name="Fiori P.L."/>
            <person name="Ren Q."/>
            <person name="Paulsen I."/>
            <person name="Zhang H."/>
            <person name="Bastida-Corcuera F.D."/>
            <person name="Simoes-Barbosa A."/>
            <person name="Brown M.T."/>
            <person name="Hayes R.D."/>
            <person name="Mukherjee M."/>
            <person name="Okumura C.Y."/>
            <person name="Schneider R."/>
            <person name="Smith A.J."/>
            <person name="Vanacova S."/>
            <person name="Villalvazo M."/>
            <person name="Haas B.J."/>
            <person name="Pertea M."/>
            <person name="Feldblyum T.V."/>
            <person name="Utterback T.R."/>
            <person name="Shu C.L."/>
            <person name="Osoegawa K."/>
            <person name="de Jong P.J."/>
            <person name="Hrdy I."/>
            <person name="Horvathova L."/>
            <person name="Zubacova Z."/>
            <person name="Dolezal P."/>
            <person name="Malik S.B."/>
            <person name="Logsdon J.M. Jr."/>
            <person name="Henze K."/>
            <person name="Gupta A."/>
            <person name="Wang C.C."/>
            <person name="Dunne R.L."/>
            <person name="Upcroft J.A."/>
            <person name="Upcroft P."/>
            <person name="White O."/>
            <person name="Salzberg S.L."/>
            <person name="Tang P."/>
            <person name="Chiu C.-H."/>
            <person name="Lee Y.-S."/>
            <person name="Embley T.M."/>
            <person name="Coombs G.H."/>
            <person name="Mottram J.C."/>
            <person name="Tachezy J."/>
            <person name="Fraser-Liggett C.M."/>
            <person name="Johnson P.J."/>
        </authorList>
    </citation>
    <scope>NUCLEOTIDE SEQUENCE [LARGE SCALE GENOMIC DNA]</scope>
    <source>
        <strain evidence="4">G3</strain>
    </source>
</reference>
<dbReference type="PROSITE" id="PS51419">
    <property type="entry name" value="RAB"/>
    <property type="match status" value="1"/>
</dbReference>
<dbReference type="PRINTS" id="PR00449">
    <property type="entry name" value="RASTRNSFRMNG"/>
</dbReference>
<protein>
    <submittedName>
        <fullName evidence="4">Ras family protein</fullName>
    </submittedName>
</protein>
<evidence type="ECO:0000256" key="2">
    <source>
        <dbReference type="ARBA" id="ARBA00023134"/>
    </source>
</evidence>
<dbReference type="GO" id="GO:0006886">
    <property type="term" value="P:intracellular protein transport"/>
    <property type="evidence" value="ECO:0000318"/>
    <property type="project" value="GO_Central"/>
</dbReference>
<organism evidence="4 5">
    <name type="scientific">Trichomonas vaginalis (strain ATCC PRA-98 / G3)</name>
    <dbReference type="NCBI Taxonomy" id="412133"/>
    <lineage>
        <taxon>Eukaryota</taxon>
        <taxon>Metamonada</taxon>
        <taxon>Parabasalia</taxon>
        <taxon>Trichomonadida</taxon>
        <taxon>Trichomonadidae</taxon>
        <taxon>Trichomonas</taxon>
    </lineage>
</organism>
<dbReference type="GO" id="GO:0012505">
    <property type="term" value="C:endomembrane system"/>
    <property type="evidence" value="ECO:0000318"/>
    <property type="project" value="GO_Central"/>
</dbReference>
<dbReference type="Pfam" id="PF00071">
    <property type="entry name" value="Ras"/>
    <property type="match status" value="1"/>
</dbReference>
<gene>
    <name evidence="4" type="ORF">TVAG_181510</name>
</gene>
<dbReference type="InterPro" id="IPR050227">
    <property type="entry name" value="Rab"/>
</dbReference>
<proteinExistence type="predicted"/>
<dbReference type="InParanoid" id="A2G211"/>
<feature type="region of interest" description="Disordered" evidence="3">
    <location>
        <begin position="201"/>
        <end position="220"/>
    </location>
</feature>
<dbReference type="STRING" id="5722.A2G211"/>
<evidence type="ECO:0000256" key="3">
    <source>
        <dbReference type="SAM" id="MobiDB-lite"/>
    </source>
</evidence>
<dbReference type="NCBIfam" id="TIGR00231">
    <property type="entry name" value="small_GTP"/>
    <property type="match status" value="1"/>
</dbReference>
<evidence type="ECO:0000313" key="5">
    <source>
        <dbReference type="Proteomes" id="UP000001542"/>
    </source>
</evidence>
<dbReference type="SMR" id="A2G211"/>
<dbReference type="Proteomes" id="UP000001542">
    <property type="component" value="Unassembled WGS sequence"/>
</dbReference>
<dbReference type="FunFam" id="3.40.50.300:FF:001447">
    <property type="entry name" value="Ras-related protein Rab-1B"/>
    <property type="match status" value="1"/>
</dbReference>
<dbReference type="GO" id="GO:0005525">
    <property type="term" value="F:GTP binding"/>
    <property type="evidence" value="ECO:0007669"/>
    <property type="project" value="UniProtKB-KW"/>
</dbReference>
<dbReference type="SMART" id="SM00175">
    <property type="entry name" value="RAB"/>
    <property type="match status" value="1"/>
</dbReference>
<accession>A2G211</accession>